<dbReference type="Proteomes" id="UP000018144">
    <property type="component" value="Unassembled WGS sequence"/>
</dbReference>
<dbReference type="EMBL" id="HF935830">
    <property type="protein sequence ID" value="CCX32359.1"/>
    <property type="molecule type" value="Genomic_DNA"/>
</dbReference>
<dbReference type="AlphaFoldDB" id="U4LJV3"/>
<gene>
    <name evidence="1" type="ORF">PCON_12991</name>
</gene>
<sequence length="53" mass="6155">MACRNRRIITFTHPRITWTVEVADWLVVGRPVKLRPLYSSSTPHLGKYELGCE</sequence>
<protein>
    <submittedName>
        <fullName evidence="1">Uncharacterized protein</fullName>
    </submittedName>
</protein>
<evidence type="ECO:0000313" key="1">
    <source>
        <dbReference type="EMBL" id="CCX32359.1"/>
    </source>
</evidence>
<name>U4LJV3_PYROM</name>
<keyword evidence="2" id="KW-1185">Reference proteome</keyword>
<proteinExistence type="predicted"/>
<organism evidence="1 2">
    <name type="scientific">Pyronema omphalodes (strain CBS 100304)</name>
    <name type="common">Pyronema confluens</name>
    <dbReference type="NCBI Taxonomy" id="1076935"/>
    <lineage>
        <taxon>Eukaryota</taxon>
        <taxon>Fungi</taxon>
        <taxon>Dikarya</taxon>
        <taxon>Ascomycota</taxon>
        <taxon>Pezizomycotina</taxon>
        <taxon>Pezizomycetes</taxon>
        <taxon>Pezizales</taxon>
        <taxon>Pyronemataceae</taxon>
        <taxon>Pyronema</taxon>
    </lineage>
</organism>
<reference evidence="1 2" key="1">
    <citation type="journal article" date="2013" name="PLoS Genet.">
        <title>The genome and development-dependent transcriptomes of Pyronema confluens: a window into fungal evolution.</title>
        <authorList>
            <person name="Traeger S."/>
            <person name="Altegoer F."/>
            <person name="Freitag M."/>
            <person name="Gabaldon T."/>
            <person name="Kempken F."/>
            <person name="Kumar A."/>
            <person name="Marcet-Houben M."/>
            <person name="Poggeler S."/>
            <person name="Stajich J.E."/>
            <person name="Nowrousian M."/>
        </authorList>
    </citation>
    <scope>NUCLEOTIDE SEQUENCE [LARGE SCALE GENOMIC DNA]</scope>
    <source>
        <strain evidence="2">CBS 100304</strain>
        <tissue evidence="1">Vegetative mycelium</tissue>
    </source>
</reference>
<evidence type="ECO:0000313" key="2">
    <source>
        <dbReference type="Proteomes" id="UP000018144"/>
    </source>
</evidence>
<accession>U4LJV3</accession>